<dbReference type="EMBL" id="VIIS01001448">
    <property type="protein sequence ID" value="KAF0298035.1"/>
    <property type="molecule type" value="Genomic_DNA"/>
</dbReference>
<evidence type="ECO:0000256" key="1">
    <source>
        <dbReference type="SAM" id="MobiDB-lite"/>
    </source>
</evidence>
<keyword evidence="3" id="KW-1185">Reference proteome</keyword>
<dbReference type="Proteomes" id="UP000440578">
    <property type="component" value="Unassembled WGS sequence"/>
</dbReference>
<protein>
    <submittedName>
        <fullName evidence="2">Uncharacterized protein</fullName>
    </submittedName>
</protein>
<organism evidence="2 3">
    <name type="scientific">Amphibalanus amphitrite</name>
    <name type="common">Striped barnacle</name>
    <name type="synonym">Balanus amphitrite</name>
    <dbReference type="NCBI Taxonomy" id="1232801"/>
    <lineage>
        <taxon>Eukaryota</taxon>
        <taxon>Metazoa</taxon>
        <taxon>Ecdysozoa</taxon>
        <taxon>Arthropoda</taxon>
        <taxon>Crustacea</taxon>
        <taxon>Multicrustacea</taxon>
        <taxon>Cirripedia</taxon>
        <taxon>Thoracica</taxon>
        <taxon>Thoracicalcarea</taxon>
        <taxon>Balanomorpha</taxon>
        <taxon>Balanoidea</taxon>
        <taxon>Balanidae</taxon>
        <taxon>Amphibalaninae</taxon>
        <taxon>Amphibalanus</taxon>
    </lineage>
</organism>
<proteinExistence type="predicted"/>
<name>A0A6A4VV71_AMPAM</name>
<accession>A0A6A4VV71</accession>
<sequence>MDDRVVLRFCTRLSNGSHVRDKNDIEFDALFGFHGEATSCFGIPRCAHQEACLLRAGGATTSGRAQLGVSTADLHSSPPGWLTQDDVHFFSSRSDADARSDAARVNALPCGGQQRRHGRPTGAARRAPRRP</sequence>
<gene>
    <name evidence="2" type="ORF">FJT64_004594</name>
</gene>
<feature type="region of interest" description="Disordered" evidence="1">
    <location>
        <begin position="100"/>
        <end position="131"/>
    </location>
</feature>
<comment type="caution">
    <text evidence="2">The sequence shown here is derived from an EMBL/GenBank/DDBJ whole genome shotgun (WGS) entry which is preliminary data.</text>
</comment>
<reference evidence="2 3" key="1">
    <citation type="submission" date="2019-07" db="EMBL/GenBank/DDBJ databases">
        <title>Draft genome assembly of a fouling barnacle, Amphibalanus amphitrite (Darwin, 1854): The first reference genome for Thecostraca.</title>
        <authorList>
            <person name="Kim W."/>
        </authorList>
    </citation>
    <scope>NUCLEOTIDE SEQUENCE [LARGE SCALE GENOMIC DNA]</scope>
    <source>
        <strain evidence="2">SNU_AA5</strain>
        <tissue evidence="2">Soma without cirri and trophi</tissue>
    </source>
</reference>
<dbReference type="AlphaFoldDB" id="A0A6A4VV71"/>
<evidence type="ECO:0000313" key="3">
    <source>
        <dbReference type="Proteomes" id="UP000440578"/>
    </source>
</evidence>
<evidence type="ECO:0000313" key="2">
    <source>
        <dbReference type="EMBL" id="KAF0298035.1"/>
    </source>
</evidence>